<organism evidence="1 2">
    <name type="scientific">Persea americana</name>
    <name type="common">Avocado</name>
    <dbReference type="NCBI Taxonomy" id="3435"/>
    <lineage>
        <taxon>Eukaryota</taxon>
        <taxon>Viridiplantae</taxon>
        <taxon>Streptophyta</taxon>
        <taxon>Embryophyta</taxon>
        <taxon>Tracheophyta</taxon>
        <taxon>Spermatophyta</taxon>
        <taxon>Magnoliopsida</taxon>
        <taxon>Magnoliidae</taxon>
        <taxon>Laurales</taxon>
        <taxon>Lauraceae</taxon>
        <taxon>Persea</taxon>
    </lineage>
</organism>
<evidence type="ECO:0000313" key="1">
    <source>
        <dbReference type="EMBL" id="KAJ8630728.1"/>
    </source>
</evidence>
<dbReference type="Proteomes" id="UP001234297">
    <property type="component" value="Chromosome 7"/>
</dbReference>
<comment type="caution">
    <text evidence="1">The sequence shown here is derived from an EMBL/GenBank/DDBJ whole genome shotgun (WGS) entry which is preliminary data.</text>
</comment>
<evidence type="ECO:0000313" key="2">
    <source>
        <dbReference type="Proteomes" id="UP001234297"/>
    </source>
</evidence>
<accession>A0ACC2LBN5</accession>
<proteinExistence type="predicted"/>
<gene>
    <name evidence="1" type="ORF">MRB53_024051</name>
</gene>
<name>A0ACC2LBN5_PERAE</name>
<sequence>MEQTPLQATQEEVKHSRIGSITLRPFDLSDIDDLMVWATDDRVSRFCSWDTYTNREDALNYLKEKILPHPWFRAICIDGRPIGAISIVPGCSLSDRCRGELGYVLSSKYWGQGIATVAVKIVINTIFSEWPHLERLEAIVDVDNPGSQRVLEKAGFLREGLLRKYFIQKGRTRDAVMFEIIVAGDEDYGEEAIGGMVGHTSYV</sequence>
<keyword evidence="2" id="KW-1185">Reference proteome</keyword>
<dbReference type="EMBL" id="CM056815">
    <property type="protein sequence ID" value="KAJ8630728.1"/>
    <property type="molecule type" value="Genomic_DNA"/>
</dbReference>
<protein>
    <submittedName>
        <fullName evidence="1">Uncharacterized protein</fullName>
    </submittedName>
</protein>
<reference evidence="1 2" key="1">
    <citation type="journal article" date="2022" name="Hortic Res">
        <title>A haplotype resolved chromosomal level avocado genome allows analysis of novel avocado genes.</title>
        <authorList>
            <person name="Nath O."/>
            <person name="Fletcher S.J."/>
            <person name="Hayward A."/>
            <person name="Shaw L.M."/>
            <person name="Masouleh A.K."/>
            <person name="Furtado A."/>
            <person name="Henry R.J."/>
            <person name="Mitter N."/>
        </authorList>
    </citation>
    <scope>NUCLEOTIDE SEQUENCE [LARGE SCALE GENOMIC DNA]</scope>
    <source>
        <strain evidence="2">cv. Hass</strain>
    </source>
</reference>